<keyword evidence="1" id="KW-1133">Transmembrane helix</keyword>
<feature type="transmembrane region" description="Helical" evidence="1">
    <location>
        <begin position="12"/>
        <end position="31"/>
    </location>
</feature>
<evidence type="ECO:0000313" key="2">
    <source>
        <dbReference type="EMBL" id="XFO68780.1"/>
    </source>
</evidence>
<evidence type="ECO:0000256" key="1">
    <source>
        <dbReference type="SAM" id="Phobius"/>
    </source>
</evidence>
<proteinExistence type="predicted"/>
<keyword evidence="3" id="KW-1185">Reference proteome</keyword>
<feature type="transmembrane region" description="Helical" evidence="1">
    <location>
        <begin position="170"/>
        <end position="192"/>
    </location>
</feature>
<feature type="transmembrane region" description="Helical" evidence="1">
    <location>
        <begin position="51"/>
        <end position="78"/>
    </location>
</feature>
<organism evidence="2 3">
    <name type="scientific">Sporomusa silvacetica DSM 10669</name>
    <dbReference type="NCBI Taxonomy" id="1123289"/>
    <lineage>
        <taxon>Bacteria</taxon>
        <taxon>Bacillati</taxon>
        <taxon>Bacillota</taxon>
        <taxon>Negativicutes</taxon>
        <taxon>Selenomonadales</taxon>
        <taxon>Sporomusaceae</taxon>
        <taxon>Sporomusa</taxon>
    </lineage>
</organism>
<dbReference type="EMBL" id="CP155573">
    <property type="protein sequence ID" value="XFO68780.1"/>
    <property type="molecule type" value="Genomic_DNA"/>
</dbReference>
<dbReference type="InterPro" id="IPR025495">
    <property type="entry name" value="DUF4386"/>
</dbReference>
<dbReference type="Pfam" id="PF14329">
    <property type="entry name" value="DUF4386"/>
    <property type="match status" value="1"/>
</dbReference>
<evidence type="ECO:0000313" key="3">
    <source>
        <dbReference type="Proteomes" id="UP000216752"/>
    </source>
</evidence>
<keyword evidence="1" id="KW-0472">Membrane</keyword>
<sequence length="236" mass="25989">MNSSKKTARIAGFWYLLMAITAPVGLLYVPSKLIVPGDAAATANNIIVSESLFRFGIVSSFICQIAFIFLVLALYRLLKEVNQKQAMLMVAFVLVSVPIAFFNMLNHVAALILLSGAGFLAVFEPNQLHALVMVFLKLQEHGTIIAQIFWGLWLFPFGVLVFRSGLFPKILGILLLIAGFGYVVHSFTFLLFPHYGDVVAQYVTVPEAVGELSIVLWLLIKGVTNQKPSPGEDMLK</sequence>
<dbReference type="Proteomes" id="UP000216752">
    <property type="component" value="Chromosome"/>
</dbReference>
<gene>
    <name evidence="2" type="ORF">SPSIL_050040</name>
</gene>
<keyword evidence="1" id="KW-0812">Transmembrane</keyword>
<protein>
    <recommendedName>
        <fullName evidence="4">DUF4386 domain-containing protein</fullName>
    </recommendedName>
</protein>
<name>A0ABZ3IT08_9FIRM</name>
<reference evidence="2" key="1">
    <citation type="submission" date="2024-05" db="EMBL/GenBank/DDBJ databases">
        <title>Isolation and characterization of Sporomusa carbonis sp. nov., a carboxydotrophic hydrogenogen in the genus of Sporomusa isolated from a charcoal burning pile.</title>
        <authorList>
            <person name="Boeer T."/>
            <person name="Rosenbaum F."/>
            <person name="Eysell L."/>
            <person name="Mueller V."/>
            <person name="Daniel R."/>
            <person name="Poehlein A."/>
        </authorList>
    </citation>
    <scope>NUCLEOTIDE SEQUENCE [LARGE SCALE GENOMIC DNA]</scope>
    <source>
        <strain evidence="2">DSM 10669</strain>
    </source>
</reference>
<feature type="transmembrane region" description="Helical" evidence="1">
    <location>
        <begin position="143"/>
        <end position="163"/>
    </location>
</feature>
<accession>A0ABZ3IT08</accession>
<feature type="transmembrane region" description="Helical" evidence="1">
    <location>
        <begin position="198"/>
        <end position="220"/>
    </location>
</feature>
<dbReference type="RefSeq" id="WP_373665353.1">
    <property type="nucleotide sequence ID" value="NZ_CP155573.1"/>
</dbReference>
<feature type="transmembrane region" description="Helical" evidence="1">
    <location>
        <begin position="90"/>
        <end position="123"/>
    </location>
</feature>
<evidence type="ECO:0008006" key="4">
    <source>
        <dbReference type="Google" id="ProtNLM"/>
    </source>
</evidence>